<feature type="region of interest" description="Disordered" evidence="2">
    <location>
        <begin position="93"/>
        <end position="137"/>
    </location>
</feature>
<accession>A0ABY6GTK2</accession>
<sequence length="520" mass="58790">MDASQFGIPRILITSPESIVTEYHEQQPDNVEKKKDTHQTTGLRSQESPQQESPKGFLINARQLSRSTSGLDHTTTTEDSEVIAPVPVKRNIPSRITIRRSKSTTSLRNKLPPDLQPQSSKHSIAPCPSGEYTNPLNPEDIHRAIREKSLGQVATKALKPMVTTLYECTAAPLPDSPEKSRQHEDTNKRFRIVRQMGIMGSFFNRHIPHELKQRKLGGGYLDFSPRTPFECIAHNIRTILMSPSSLPGRFVNLGAIKRDDQNIDFGSGDDLQASSMIVDQFADLLVNILKIAKSDDQYTGKHDLINRFRNLVKDFQACRTQGLASQECCAHMLTIFQEILQCVPMIESASETELNSLTMMERTLAAASKVPVEAEAQKALLDLISMTFREIRQGHCVEDILGEFEQLADEVSLIGSDTREQIATEKQEHKHTIEALESSYNVLQNQKYKDTSASITKKVWKKKMATLTQELDASIKAKNEQFREKLAELSKQAKTQDKQRLAEWKNKLMDFARRQTDRYG</sequence>
<gene>
    <name evidence="3" type="ORF">NX720_25425</name>
</gene>
<dbReference type="EMBL" id="CP103300">
    <property type="protein sequence ID" value="UYM16101.1"/>
    <property type="molecule type" value="Genomic_DNA"/>
</dbReference>
<evidence type="ECO:0000256" key="2">
    <source>
        <dbReference type="SAM" id="MobiDB-lite"/>
    </source>
</evidence>
<feature type="coiled-coil region" evidence="1">
    <location>
        <begin position="472"/>
        <end position="499"/>
    </location>
</feature>
<feature type="coiled-coil region" evidence="1">
    <location>
        <begin position="419"/>
        <end position="446"/>
    </location>
</feature>
<evidence type="ECO:0000313" key="3">
    <source>
        <dbReference type="EMBL" id="UYM16101.1"/>
    </source>
</evidence>
<reference evidence="3" key="1">
    <citation type="submission" date="2022-10" db="EMBL/GenBank/DDBJ databases">
        <title>Completed Genome Sequence of two octocoral isolated bacterium, Endozoicomonas euniceicola EF212T and Endozoicomonas gorgoniicola PS125T.</title>
        <authorList>
            <person name="Chiou Y.-J."/>
            <person name="Chen Y.-H."/>
        </authorList>
    </citation>
    <scope>NUCLEOTIDE SEQUENCE</scope>
    <source>
        <strain evidence="3">EF212</strain>
    </source>
</reference>
<dbReference type="Proteomes" id="UP001163255">
    <property type="component" value="Chromosome"/>
</dbReference>
<organism evidence="3 4">
    <name type="scientific">Endozoicomonas euniceicola</name>
    <dbReference type="NCBI Taxonomy" id="1234143"/>
    <lineage>
        <taxon>Bacteria</taxon>
        <taxon>Pseudomonadati</taxon>
        <taxon>Pseudomonadota</taxon>
        <taxon>Gammaproteobacteria</taxon>
        <taxon>Oceanospirillales</taxon>
        <taxon>Endozoicomonadaceae</taxon>
        <taxon>Endozoicomonas</taxon>
    </lineage>
</organism>
<feature type="compositionally biased region" description="Basic and acidic residues" evidence="2">
    <location>
        <begin position="22"/>
        <end position="38"/>
    </location>
</feature>
<feature type="region of interest" description="Disordered" evidence="2">
    <location>
        <begin position="16"/>
        <end position="54"/>
    </location>
</feature>
<proteinExistence type="predicted"/>
<evidence type="ECO:0000256" key="1">
    <source>
        <dbReference type="SAM" id="Coils"/>
    </source>
</evidence>
<name>A0ABY6GTK2_9GAMM</name>
<evidence type="ECO:0000313" key="4">
    <source>
        <dbReference type="Proteomes" id="UP001163255"/>
    </source>
</evidence>
<protein>
    <submittedName>
        <fullName evidence="3">Uncharacterized protein</fullName>
    </submittedName>
</protein>
<keyword evidence="1" id="KW-0175">Coiled coil</keyword>
<dbReference type="RefSeq" id="WP_262598404.1">
    <property type="nucleotide sequence ID" value="NZ_CP103300.1"/>
</dbReference>
<feature type="compositionally biased region" description="Polar residues" evidence="2">
    <location>
        <begin position="39"/>
        <end position="53"/>
    </location>
</feature>
<keyword evidence="4" id="KW-1185">Reference proteome</keyword>